<comment type="similarity">
    <text evidence="1">Belongs to the peptidase C69 family.</text>
</comment>
<comment type="catalytic activity">
    <reaction evidence="1">
        <text>an L-aminoacyl-L-amino acid + H2O = 2 an L-alpha-amino acid</text>
        <dbReference type="Rhea" id="RHEA:48940"/>
        <dbReference type="ChEBI" id="CHEBI:15377"/>
        <dbReference type="ChEBI" id="CHEBI:59869"/>
        <dbReference type="ChEBI" id="CHEBI:77460"/>
    </reaction>
</comment>
<name>A0ABS9ENT2_9BACT</name>
<dbReference type="PANTHER" id="PTHR12994">
    <property type="entry name" value="SECERNIN"/>
    <property type="match status" value="1"/>
</dbReference>
<dbReference type="GO" id="GO:0016805">
    <property type="term" value="F:dipeptidase activity"/>
    <property type="evidence" value="ECO:0007669"/>
    <property type="project" value="UniProtKB-KW"/>
</dbReference>
<protein>
    <recommendedName>
        <fullName evidence="1">Dipeptidase</fullName>
        <ecNumber evidence="1">3.4.-.-</ecNumber>
    </recommendedName>
</protein>
<dbReference type="EMBL" id="JAKGUD010000008">
    <property type="protein sequence ID" value="MCF4142830.1"/>
    <property type="molecule type" value="Genomic_DNA"/>
</dbReference>
<evidence type="ECO:0000313" key="3">
    <source>
        <dbReference type="EMBL" id="MCF4142830.1"/>
    </source>
</evidence>
<dbReference type="PANTHER" id="PTHR12994:SF17">
    <property type="entry name" value="LD30995P"/>
    <property type="match status" value="1"/>
</dbReference>
<dbReference type="EC" id="3.4.-.-" evidence="1"/>
<dbReference type="Pfam" id="PF03577">
    <property type="entry name" value="Peptidase_C69"/>
    <property type="match status" value="1"/>
</dbReference>
<evidence type="ECO:0000256" key="1">
    <source>
        <dbReference type="RuleBase" id="RU364089"/>
    </source>
</evidence>
<dbReference type="PROSITE" id="PS51257">
    <property type="entry name" value="PROKAR_LIPOPROTEIN"/>
    <property type="match status" value="1"/>
</dbReference>
<keyword evidence="2" id="KW-0732">Signal</keyword>
<keyword evidence="1" id="KW-0645">Protease</keyword>
<dbReference type="RefSeq" id="WP_236099548.1">
    <property type="nucleotide sequence ID" value="NZ_JAKGUD010000008.1"/>
</dbReference>
<dbReference type="InterPro" id="IPR005322">
    <property type="entry name" value="Peptidase_C69"/>
</dbReference>
<keyword evidence="4" id="KW-1185">Reference proteome</keyword>
<evidence type="ECO:0000313" key="4">
    <source>
        <dbReference type="Proteomes" id="UP001200430"/>
    </source>
</evidence>
<gene>
    <name evidence="3" type="ORF">L2W38_08365</name>
</gene>
<feature type="chain" id="PRO_5046740821" description="Dipeptidase" evidence="2">
    <location>
        <begin position="26"/>
        <end position="523"/>
    </location>
</feature>
<feature type="signal peptide" evidence="2">
    <location>
        <begin position="1"/>
        <end position="25"/>
    </location>
</feature>
<sequence>MRNKKLASLAIALCLVMAMGLVASACTVVAVGKDATVNGTSIITHNDDSTSANFKLWIIEEKDWPEGSVRKLIMNDHGYEPGDVMGEMPQASHTYRYFKSRYSFMNEMGVAMGESTFGTDNEEIKKDLVKDSDGIIDCWLAQDIALERAATAREAVKIMGDLVEEFGWAGSGETINVTDGDEVWIAEFYGRDLWCAVRMPDDMFFVSANRARLREIDLTDKENVMHSPNIVSYGVNKGWIEGNVNWKSFSPAQVYAPHHDRLYSTRRVWRAQELVAPSLKQSPKEHNYPLFVKPDKKLSTWDIFKIKGDYYEGTDYDLTEGPAAGPWGNPIRIANKGEGAWERSINMHRTCYVHIGEVDPKLPAPIKGISWFGYGAPDTTYLTPLWPIMRKLPEFYEVGSRFEDFRRDSGWWVNSYVQEMATLRYCEAIEEIYALRDPKMREQFTETYAVQKDAAKLWRQGKKNQAIDQLTRFAYDRAVDWNRTWLKLGDHLLGNYALGYRNFKTTGYPQWWNDFIGYGPLER</sequence>
<dbReference type="Gene3D" id="3.60.60.10">
    <property type="entry name" value="Penicillin V Acylase, Chain A"/>
    <property type="match status" value="1"/>
</dbReference>
<proteinExistence type="inferred from homology"/>
<keyword evidence="1 3" id="KW-0224">Dipeptidase</keyword>
<organism evidence="3 4">
    <name type="scientific">Dethiosulfovibrio marinus</name>
    <dbReference type="NCBI Taxonomy" id="133532"/>
    <lineage>
        <taxon>Bacteria</taxon>
        <taxon>Thermotogati</taxon>
        <taxon>Synergistota</taxon>
        <taxon>Synergistia</taxon>
        <taxon>Synergistales</taxon>
        <taxon>Dethiosulfovibrionaceae</taxon>
        <taxon>Dethiosulfovibrio</taxon>
    </lineage>
</organism>
<dbReference type="Proteomes" id="UP001200430">
    <property type="component" value="Unassembled WGS sequence"/>
</dbReference>
<accession>A0ABS9ENT2</accession>
<evidence type="ECO:0000256" key="2">
    <source>
        <dbReference type="SAM" id="SignalP"/>
    </source>
</evidence>
<keyword evidence="1 3" id="KW-0378">Hydrolase</keyword>
<comment type="caution">
    <text evidence="3">The sequence shown here is derived from an EMBL/GenBank/DDBJ whole genome shotgun (WGS) entry which is preliminary data.</text>
</comment>
<reference evidence="3 4" key="1">
    <citation type="submission" date="2022-01" db="EMBL/GenBank/DDBJ databases">
        <title>Dethiosulfovibrio faecalis sp. nov., a novel proteolytic, non-sulfur-reducing bacterium isolated from a marine aquaculture solid waste bioreactor.</title>
        <authorList>
            <person name="Grabowski S."/>
            <person name="Apolinario E."/>
            <person name="Schneider N."/>
            <person name="Marshall C.W."/>
            <person name="Sowers K.R."/>
        </authorList>
    </citation>
    <scope>NUCLEOTIDE SEQUENCE [LARGE SCALE GENOMIC DNA]</scope>
    <source>
        <strain evidence="3 4">DSM 12537</strain>
    </source>
</reference>